<dbReference type="NCBIfam" id="NF000596">
    <property type="entry name" value="PRK00015.1-4"/>
    <property type="match status" value="1"/>
</dbReference>
<feature type="domain" description="RNase H type-2" evidence="17">
    <location>
        <begin position="10"/>
        <end position="199"/>
    </location>
</feature>
<protein>
    <recommendedName>
        <fullName evidence="7 14">Ribonuclease HII</fullName>
        <shortName evidence="14">RNase HII</shortName>
        <ecNumber evidence="6 14">3.1.26.4</ecNumber>
    </recommendedName>
</protein>
<reference evidence="18" key="1">
    <citation type="submission" date="2021-09" db="EMBL/GenBank/DDBJ databases">
        <title>First case of bloodstream infection caused by Mixta hanseatica sp. nov., a member of the Erwiniaceae family.</title>
        <authorList>
            <person name="Both A."/>
            <person name="Huang J."/>
            <person name="Wenzel P."/>
            <person name="Aepfelbacher M."/>
            <person name="Rohde H."/>
            <person name="Christner M."/>
            <person name="Hentschke M."/>
        </authorList>
    </citation>
    <scope>NUCLEOTIDE SEQUENCE</scope>
    <source>
        <strain evidence="18">X22927</strain>
    </source>
</reference>
<evidence type="ECO:0000256" key="13">
    <source>
        <dbReference type="ARBA" id="ARBA00023211"/>
    </source>
</evidence>
<keyword evidence="8 14" id="KW-0963">Cytoplasm</keyword>
<comment type="subcellular location">
    <subcellularLocation>
        <location evidence="4 14">Cytoplasm</location>
    </subcellularLocation>
</comment>
<evidence type="ECO:0000256" key="11">
    <source>
        <dbReference type="ARBA" id="ARBA00022759"/>
    </source>
</evidence>
<feature type="binding site" evidence="14 15">
    <location>
        <position position="17"/>
    </location>
    <ligand>
        <name>a divalent metal cation</name>
        <dbReference type="ChEBI" id="CHEBI:60240"/>
    </ligand>
</feature>
<evidence type="ECO:0000256" key="7">
    <source>
        <dbReference type="ARBA" id="ARBA00019179"/>
    </source>
</evidence>
<evidence type="ECO:0000313" key="19">
    <source>
        <dbReference type="Proteomes" id="UP001056635"/>
    </source>
</evidence>
<keyword evidence="19" id="KW-1185">Reference proteome</keyword>
<dbReference type="EMBL" id="CP082904">
    <property type="protein sequence ID" value="UQY44950.1"/>
    <property type="molecule type" value="Genomic_DNA"/>
</dbReference>
<dbReference type="EC" id="3.1.26.4" evidence="6 14"/>
<feature type="binding site" evidence="14 15">
    <location>
        <position position="108"/>
    </location>
    <ligand>
        <name>a divalent metal cation</name>
        <dbReference type="ChEBI" id="CHEBI:60240"/>
    </ligand>
</feature>
<dbReference type="InterPro" id="IPR036397">
    <property type="entry name" value="RNaseH_sf"/>
</dbReference>
<dbReference type="PANTHER" id="PTHR10954:SF18">
    <property type="entry name" value="RIBONUCLEASE HII"/>
    <property type="match status" value="1"/>
</dbReference>
<dbReference type="InterPro" id="IPR022898">
    <property type="entry name" value="RNase_HII"/>
</dbReference>
<dbReference type="PANTHER" id="PTHR10954">
    <property type="entry name" value="RIBONUCLEASE H2 SUBUNIT A"/>
    <property type="match status" value="1"/>
</dbReference>
<comment type="function">
    <text evidence="3 14 16">Endonuclease that specifically degrades the RNA of RNA-DNA hybrids.</text>
</comment>
<dbReference type="HAMAP" id="MF_00052_B">
    <property type="entry name" value="RNase_HII_B"/>
    <property type="match status" value="1"/>
</dbReference>
<comment type="cofactor">
    <cofactor evidence="14 15">
        <name>Mn(2+)</name>
        <dbReference type="ChEBI" id="CHEBI:29035"/>
    </cofactor>
    <cofactor evidence="14 15">
        <name>Mg(2+)</name>
        <dbReference type="ChEBI" id="CHEBI:18420"/>
    </cofactor>
    <text evidence="14 15">Manganese or magnesium. Binds 1 divalent metal ion per monomer in the absence of substrate. May bind a second metal ion after substrate binding.</text>
</comment>
<dbReference type="Proteomes" id="UP001056635">
    <property type="component" value="Chromosome"/>
</dbReference>
<sequence>MAEFIYPNARLIAGVDEVGRGPLVGAVVTAAVILDPARPIAGLADSKKLSEKRRLALYDEIRENALAWSLGRAEPEEIDQLNILHATMLAMQRAVAGLAVTPDYVLIDGNRCPKLPMPSAAVVKGDSLVAEISAASIIAKVTRDREMAELDAVFPQYGFAQHKGYPTAQHLAMLTEHGATPHHRRSFAPVRNALLDIEVTTLTANRAR</sequence>
<dbReference type="NCBIfam" id="NF000595">
    <property type="entry name" value="PRK00015.1-3"/>
    <property type="match status" value="1"/>
</dbReference>
<evidence type="ECO:0000256" key="4">
    <source>
        <dbReference type="ARBA" id="ARBA00004496"/>
    </source>
</evidence>
<keyword evidence="10 14" id="KW-0479">Metal-binding</keyword>
<dbReference type="InterPro" id="IPR001352">
    <property type="entry name" value="RNase_HII/HIII"/>
</dbReference>
<evidence type="ECO:0000256" key="12">
    <source>
        <dbReference type="ARBA" id="ARBA00022801"/>
    </source>
</evidence>
<evidence type="ECO:0000256" key="5">
    <source>
        <dbReference type="ARBA" id="ARBA00007383"/>
    </source>
</evidence>
<keyword evidence="9 14" id="KW-0540">Nuclease</keyword>
<gene>
    <name evidence="14 18" type="primary">rnhB</name>
    <name evidence="18" type="ORF">K6958_04475</name>
</gene>
<accession>A0ABY4RE21</accession>
<dbReference type="InterPro" id="IPR012337">
    <property type="entry name" value="RNaseH-like_sf"/>
</dbReference>
<evidence type="ECO:0000256" key="15">
    <source>
        <dbReference type="PROSITE-ProRule" id="PRU01319"/>
    </source>
</evidence>
<name>A0ABY4RE21_9GAMM</name>
<evidence type="ECO:0000256" key="10">
    <source>
        <dbReference type="ARBA" id="ARBA00022723"/>
    </source>
</evidence>
<comment type="cofactor">
    <cofactor evidence="2">
        <name>Mg(2+)</name>
        <dbReference type="ChEBI" id="CHEBI:18420"/>
    </cofactor>
</comment>
<evidence type="ECO:0000256" key="9">
    <source>
        <dbReference type="ARBA" id="ARBA00022722"/>
    </source>
</evidence>
<comment type="similarity">
    <text evidence="5 14 16">Belongs to the RNase HII family.</text>
</comment>
<evidence type="ECO:0000256" key="14">
    <source>
        <dbReference type="HAMAP-Rule" id="MF_00052"/>
    </source>
</evidence>
<evidence type="ECO:0000259" key="17">
    <source>
        <dbReference type="PROSITE" id="PS51975"/>
    </source>
</evidence>
<comment type="catalytic activity">
    <reaction evidence="1 14 15 16">
        <text>Endonucleolytic cleavage to 5'-phosphomonoester.</text>
        <dbReference type="EC" id="3.1.26.4"/>
    </reaction>
</comment>
<dbReference type="NCBIfam" id="NF000594">
    <property type="entry name" value="PRK00015.1-1"/>
    <property type="match status" value="1"/>
</dbReference>
<evidence type="ECO:0000256" key="16">
    <source>
        <dbReference type="RuleBase" id="RU003515"/>
    </source>
</evidence>
<evidence type="ECO:0000256" key="3">
    <source>
        <dbReference type="ARBA" id="ARBA00004065"/>
    </source>
</evidence>
<evidence type="ECO:0000256" key="6">
    <source>
        <dbReference type="ARBA" id="ARBA00012180"/>
    </source>
</evidence>
<keyword evidence="12 14" id="KW-0378">Hydrolase</keyword>
<dbReference type="SUPFAM" id="SSF53098">
    <property type="entry name" value="Ribonuclease H-like"/>
    <property type="match status" value="1"/>
</dbReference>
<evidence type="ECO:0000313" key="18">
    <source>
        <dbReference type="EMBL" id="UQY44950.1"/>
    </source>
</evidence>
<dbReference type="PROSITE" id="PS51975">
    <property type="entry name" value="RNASE_H_2"/>
    <property type="match status" value="1"/>
</dbReference>
<organism evidence="18 19">
    <name type="scientific">Mixta hanseatica</name>
    <dbReference type="NCBI Taxonomy" id="2872648"/>
    <lineage>
        <taxon>Bacteria</taxon>
        <taxon>Pseudomonadati</taxon>
        <taxon>Pseudomonadota</taxon>
        <taxon>Gammaproteobacteria</taxon>
        <taxon>Enterobacterales</taxon>
        <taxon>Erwiniaceae</taxon>
        <taxon>Mixta</taxon>
    </lineage>
</organism>
<evidence type="ECO:0000256" key="8">
    <source>
        <dbReference type="ARBA" id="ARBA00022490"/>
    </source>
</evidence>
<keyword evidence="13 14" id="KW-0464">Manganese</keyword>
<dbReference type="RefSeq" id="WP_249893533.1">
    <property type="nucleotide sequence ID" value="NZ_CP082904.1"/>
</dbReference>
<dbReference type="GO" id="GO:0004523">
    <property type="term" value="F:RNA-DNA hybrid ribonuclease activity"/>
    <property type="evidence" value="ECO:0007669"/>
    <property type="project" value="UniProtKB-EC"/>
</dbReference>
<evidence type="ECO:0000256" key="2">
    <source>
        <dbReference type="ARBA" id="ARBA00001946"/>
    </source>
</evidence>
<proteinExistence type="inferred from homology"/>
<feature type="binding site" evidence="14 15">
    <location>
        <position position="16"/>
    </location>
    <ligand>
        <name>a divalent metal cation</name>
        <dbReference type="ChEBI" id="CHEBI:60240"/>
    </ligand>
</feature>
<dbReference type="InterPro" id="IPR024567">
    <property type="entry name" value="RNase_HII/HIII_dom"/>
</dbReference>
<dbReference type="Gene3D" id="3.30.420.10">
    <property type="entry name" value="Ribonuclease H-like superfamily/Ribonuclease H"/>
    <property type="match status" value="1"/>
</dbReference>
<keyword evidence="11 14" id="KW-0255">Endonuclease</keyword>
<evidence type="ECO:0000256" key="1">
    <source>
        <dbReference type="ARBA" id="ARBA00000077"/>
    </source>
</evidence>
<dbReference type="CDD" id="cd07182">
    <property type="entry name" value="RNase_HII_bacteria_HII_like"/>
    <property type="match status" value="1"/>
</dbReference>
<dbReference type="Pfam" id="PF01351">
    <property type="entry name" value="RNase_HII"/>
    <property type="match status" value="1"/>
</dbReference>